<sequence>MLVSSLTSLFFISQVTAAVATVPLFSRDSPDALLPRQNRGPLPTPVGCESTCGTGILNQLNICISTACLCSEDNAKLLEGCIECMVGLAPSKENIDIGQGVLDKFSNSCKVSSLPALTVTAAPADTTAAPGSVKFPTIPSVITVEPPPSQNSAAASSGAKADGGASPSNPNPSPTQSSTKDNSAAGLGGVSGILTAMSLVGGVLGMFGL</sequence>
<protein>
    <recommendedName>
        <fullName evidence="5">Extracellular membrane protein CFEM domain-containing protein</fullName>
    </recommendedName>
</protein>
<keyword evidence="4" id="KW-1185">Reference proteome</keyword>
<evidence type="ECO:0000256" key="2">
    <source>
        <dbReference type="SAM" id="SignalP"/>
    </source>
</evidence>
<feature type="chain" id="PRO_5040112939" description="Extracellular membrane protein CFEM domain-containing protein" evidence="2">
    <location>
        <begin position="18"/>
        <end position="209"/>
    </location>
</feature>
<feature type="compositionally biased region" description="Low complexity" evidence="1">
    <location>
        <begin position="150"/>
        <end position="179"/>
    </location>
</feature>
<proteinExistence type="predicted"/>
<evidence type="ECO:0000313" key="4">
    <source>
        <dbReference type="Proteomes" id="UP000807353"/>
    </source>
</evidence>
<evidence type="ECO:0000256" key="1">
    <source>
        <dbReference type="SAM" id="MobiDB-lite"/>
    </source>
</evidence>
<organism evidence="3 4">
    <name type="scientific">Collybia nuda</name>
    <dbReference type="NCBI Taxonomy" id="64659"/>
    <lineage>
        <taxon>Eukaryota</taxon>
        <taxon>Fungi</taxon>
        <taxon>Dikarya</taxon>
        <taxon>Basidiomycota</taxon>
        <taxon>Agaricomycotina</taxon>
        <taxon>Agaricomycetes</taxon>
        <taxon>Agaricomycetidae</taxon>
        <taxon>Agaricales</taxon>
        <taxon>Tricholomatineae</taxon>
        <taxon>Clitocybaceae</taxon>
        <taxon>Collybia</taxon>
    </lineage>
</organism>
<dbReference type="AlphaFoldDB" id="A0A9P5XR10"/>
<reference evidence="3" key="1">
    <citation type="submission" date="2020-11" db="EMBL/GenBank/DDBJ databases">
        <authorList>
            <consortium name="DOE Joint Genome Institute"/>
            <person name="Ahrendt S."/>
            <person name="Riley R."/>
            <person name="Andreopoulos W."/>
            <person name="Labutti K."/>
            <person name="Pangilinan J."/>
            <person name="Ruiz-Duenas F.J."/>
            <person name="Barrasa J.M."/>
            <person name="Sanchez-Garcia M."/>
            <person name="Camarero S."/>
            <person name="Miyauchi S."/>
            <person name="Serrano A."/>
            <person name="Linde D."/>
            <person name="Babiker R."/>
            <person name="Drula E."/>
            <person name="Ayuso-Fernandez I."/>
            <person name="Pacheco R."/>
            <person name="Padilla G."/>
            <person name="Ferreira P."/>
            <person name="Barriuso J."/>
            <person name="Kellner H."/>
            <person name="Castanera R."/>
            <person name="Alfaro M."/>
            <person name="Ramirez L."/>
            <person name="Pisabarro A.G."/>
            <person name="Kuo A."/>
            <person name="Tritt A."/>
            <person name="Lipzen A."/>
            <person name="He G."/>
            <person name="Yan M."/>
            <person name="Ng V."/>
            <person name="Cullen D."/>
            <person name="Martin F."/>
            <person name="Rosso M.-N."/>
            <person name="Henrissat B."/>
            <person name="Hibbett D."/>
            <person name="Martinez A.T."/>
            <person name="Grigoriev I.V."/>
        </authorList>
    </citation>
    <scope>NUCLEOTIDE SEQUENCE</scope>
    <source>
        <strain evidence="3">CBS 247.69</strain>
    </source>
</reference>
<dbReference type="OrthoDB" id="2564568at2759"/>
<comment type="caution">
    <text evidence="3">The sequence shown here is derived from an EMBL/GenBank/DDBJ whole genome shotgun (WGS) entry which is preliminary data.</text>
</comment>
<evidence type="ECO:0000313" key="3">
    <source>
        <dbReference type="EMBL" id="KAF9455389.1"/>
    </source>
</evidence>
<evidence type="ECO:0008006" key="5">
    <source>
        <dbReference type="Google" id="ProtNLM"/>
    </source>
</evidence>
<gene>
    <name evidence="3" type="ORF">BDZ94DRAFT_765489</name>
</gene>
<accession>A0A9P5XR10</accession>
<dbReference type="Proteomes" id="UP000807353">
    <property type="component" value="Unassembled WGS sequence"/>
</dbReference>
<dbReference type="EMBL" id="MU150709">
    <property type="protein sequence ID" value="KAF9455389.1"/>
    <property type="molecule type" value="Genomic_DNA"/>
</dbReference>
<keyword evidence="2" id="KW-0732">Signal</keyword>
<feature type="region of interest" description="Disordered" evidence="1">
    <location>
        <begin position="140"/>
        <end position="184"/>
    </location>
</feature>
<feature type="signal peptide" evidence="2">
    <location>
        <begin position="1"/>
        <end position="17"/>
    </location>
</feature>
<name>A0A9P5XR10_9AGAR</name>